<reference evidence="3" key="2">
    <citation type="submission" date="2013-04" db="EMBL/GenBank/DDBJ databases">
        <title>Genomic mechanisms accounting for the adaptation to parasitism in nematode-trapping fungi.</title>
        <authorList>
            <person name="Ahren D.G."/>
        </authorList>
    </citation>
    <scope>NUCLEOTIDE SEQUENCE [LARGE SCALE GENOMIC DNA]</scope>
    <source>
        <strain evidence="3">CBS 200.50</strain>
    </source>
</reference>
<evidence type="ECO:0000256" key="1">
    <source>
        <dbReference type="SAM" id="MobiDB-lite"/>
    </source>
</evidence>
<feature type="region of interest" description="Disordered" evidence="1">
    <location>
        <begin position="170"/>
        <end position="197"/>
    </location>
</feature>
<dbReference type="OMA" id="TYHAVAM"/>
<evidence type="ECO:0000313" key="3">
    <source>
        <dbReference type="Proteomes" id="UP000015100"/>
    </source>
</evidence>
<feature type="region of interest" description="Disordered" evidence="1">
    <location>
        <begin position="208"/>
        <end position="227"/>
    </location>
</feature>
<organism evidence="2 3">
    <name type="scientific">Dactylellina haptotyla (strain CBS 200.50)</name>
    <name type="common">Nematode-trapping fungus</name>
    <name type="synonym">Monacrosporium haptotylum</name>
    <dbReference type="NCBI Taxonomy" id="1284197"/>
    <lineage>
        <taxon>Eukaryota</taxon>
        <taxon>Fungi</taxon>
        <taxon>Dikarya</taxon>
        <taxon>Ascomycota</taxon>
        <taxon>Pezizomycotina</taxon>
        <taxon>Orbiliomycetes</taxon>
        <taxon>Orbiliales</taxon>
        <taxon>Orbiliaceae</taxon>
        <taxon>Dactylellina</taxon>
    </lineage>
</organism>
<proteinExistence type="predicted"/>
<name>S8C887_DACHA</name>
<dbReference type="OrthoDB" id="5390576at2759"/>
<dbReference type="HOGENOM" id="CLU_611068_0_0_1"/>
<sequence length="373" mass="39936">MALPILTGNPKMLANSDGLEASSSEKGKQHISKLMIPSKEKFLPGFKGFDAAVGFPESPTESAPSEFDGFPITPPLKGARADSLTGSQTGALSRSISDLQLNGVVADDSAYVADGFRPGGSSTQTPPSYDAIYGALGQGSSTTSLNAGPNANEAGPLPTKHLHTVPSVSLFRTPSASGPSTPSSPSTPASSTPVGPLLYARFPESQNANPRRISIPNRAPSTPGLTHSNREMIRIQVRSIFAQFFKAFQFACNDTEKCLVYGYSDAASMKVPWNVPLERALRQLWKQVMEYDVSCGKVKPESQGKRELATYHAVAMGLISSDLPSEKLCIIWDRSLAFAIPARRECLQGWLSFTEFIAVVWMVGMASTDPSFV</sequence>
<reference evidence="2 3" key="1">
    <citation type="journal article" date="2013" name="PLoS Genet.">
        <title>Genomic mechanisms accounting for the adaptation to parasitism in nematode-trapping fungi.</title>
        <authorList>
            <person name="Meerupati T."/>
            <person name="Andersson K.M."/>
            <person name="Friman E."/>
            <person name="Kumar D."/>
            <person name="Tunlid A."/>
            <person name="Ahren D."/>
        </authorList>
    </citation>
    <scope>NUCLEOTIDE SEQUENCE [LARGE SCALE GENOMIC DNA]</scope>
    <source>
        <strain evidence="2 3">CBS 200.50</strain>
    </source>
</reference>
<protein>
    <submittedName>
        <fullName evidence="2">Uncharacterized protein</fullName>
    </submittedName>
</protein>
<keyword evidence="3" id="KW-1185">Reference proteome</keyword>
<dbReference type="Proteomes" id="UP000015100">
    <property type="component" value="Unassembled WGS sequence"/>
</dbReference>
<dbReference type="AlphaFoldDB" id="S8C887"/>
<gene>
    <name evidence="2" type="ORF">H072_2190</name>
</gene>
<accession>S8C887</accession>
<comment type="caution">
    <text evidence="2">The sequence shown here is derived from an EMBL/GenBank/DDBJ whole genome shotgun (WGS) entry which is preliminary data.</text>
</comment>
<evidence type="ECO:0000313" key="2">
    <source>
        <dbReference type="EMBL" id="EPS43837.1"/>
    </source>
</evidence>
<feature type="region of interest" description="Disordered" evidence="1">
    <location>
        <begin position="1"/>
        <end position="29"/>
    </location>
</feature>
<feature type="compositionally biased region" description="Low complexity" evidence="1">
    <location>
        <begin position="173"/>
        <end position="196"/>
    </location>
</feature>
<dbReference type="EMBL" id="AQGS01000063">
    <property type="protein sequence ID" value="EPS43837.1"/>
    <property type="molecule type" value="Genomic_DNA"/>
</dbReference>